<proteinExistence type="predicted"/>
<gene>
    <name evidence="2" type="ORF">O181_120107</name>
</gene>
<feature type="compositionally biased region" description="Acidic residues" evidence="1">
    <location>
        <begin position="102"/>
        <end position="111"/>
    </location>
</feature>
<feature type="compositionally biased region" description="Low complexity" evidence="1">
    <location>
        <begin position="112"/>
        <end position="126"/>
    </location>
</feature>
<organism evidence="2 3">
    <name type="scientific">Austropuccinia psidii MF-1</name>
    <dbReference type="NCBI Taxonomy" id="1389203"/>
    <lineage>
        <taxon>Eukaryota</taxon>
        <taxon>Fungi</taxon>
        <taxon>Dikarya</taxon>
        <taxon>Basidiomycota</taxon>
        <taxon>Pucciniomycotina</taxon>
        <taxon>Pucciniomycetes</taxon>
        <taxon>Pucciniales</taxon>
        <taxon>Sphaerophragmiaceae</taxon>
        <taxon>Austropuccinia</taxon>
    </lineage>
</organism>
<name>A0A9Q3KGF2_9BASI</name>
<dbReference type="Proteomes" id="UP000765509">
    <property type="component" value="Unassembled WGS sequence"/>
</dbReference>
<evidence type="ECO:0000256" key="1">
    <source>
        <dbReference type="SAM" id="MobiDB-lite"/>
    </source>
</evidence>
<comment type="caution">
    <text evidence="2">The sequence shown here is derived from an EMBL/GenBank/DDBJ whole genome shotgun (WGS) entry which is preliminary data.</text>
</comment>
<feature type="compositionally biased region" description="Polar residues" evidence="1">
    <location>
        <begin position="81"/>
        <end position="95"/>
    </location>
</feature>
<dbReference type="AlphaFoldDB" id="A0A9Q3KGF2"/>
<feature type="non-terminal residue" evidence="2">
    <location>
        <position position="188"/>
    </location>
</feature>
<feature type="region of interest" description="Disordered" evidence="1">
    <location>
        <begin position="44"/>
        <end position="135"/>
    </location>
</feature>
<evidence type="ECO:0000313" key="2">
    <source>
        <dbReference type="EMBL" id="MBW0580392.1"/>
    </source>
</evidence>
<evidence type="ECO:0000313" key="3">
    <source>
        <dbReference type="Proteomes" id="UP000765509"/>
    </source>
</evidence>
<dbReference type="OrthoDB" id="1421156at2759"/>
<protein>
    <submittedName>
        <fullName evidence="2">Uncharacterized protein</fullName>
    </submittedName>
</protein>
<accession>A0A9Q3KGF2</accession>
<sequence>MAKITPTLQNFQDFFTGKIPFYQVPKRQEDEQYYEYPLECKHIRGIPQGAKNKNKNTNKREPSGFEIIESQSKRRGRPPSKVTSTTTSRSQSNVPSPIMEVDSSEDSEECEASLSKSISSSESLPSATELKKSEVTLKRSKRLAIGSKTSQRKSHKPATSFKIYDAIDLTCEHFQSNYHTRNEFSKLF</sequence>
<keyword evidence="3" id="KW-1185">Reference proteome</keyword>
<dbReference type="EMBL" id="AVOT02107418">
    <property type="protein sequence ID" value="MBW0580392.1"/>
    <property type="molecule type" value="Genomic_DNA"/>
</dbReference>
<reference evidence="2" key="1">
    <citation type="submission" date="2021-03" db="EMBL/GenBank/DDBJ databases">
        <title>Draft genome sequence of rust myrtle Austropuccinia psidii MF-1, a brazilian biotype.</title>
        <authorList>
            <person name="Quecine M.C."/>
            <person name="Pachon D.M.R."/>
            <person name="Bonatelli M.L."/>
            <person name="Correr F.H."/>
            <person name="Franceschini L.M."/>
            <person name="Leite T.F."/>
            <person name="Margarido G.R.A."/>
            <person name="Almeida C.A."/>
            <person name="Ferrarezi J.A."/>
            <person name="Labate C.A."/>
        </authorList>
    </citation>
    <scope>NUCLEOTIDE SEQUENCE</scope>
    <source>
        <strain evidence="2">MF-1</strain>
    </source>
</reference>